<dbReference type="GO" id="GO:0046872">
    <property type="term" value="F:metal ion binding"/>
    <property type="evidence" value="ECO:0007669"/>
    <property type="project" value="UniProtKB-KW"/>
</dbReference>
<keyword evidence="2" id="KW-0479">Metal-binding</keyword>
<proteinExistence type="predicted"/>
<dbReference type="NCBIfam" id="TIGR01591">
    <property type="entry name" value="Fdh-alpha"/>
    <property type="match status" value="1"/>
</dbReference>
<dbReference type="SUPFAM" id="SSF53706">
    <property type="entry name" value="Formate dehydrogenase/DMSO reductase, domains 1-3"/>
    <property type="match status" value="1"/>
</dbReference>
<dbReference type="InterPro" id="IPR006656">
    <property type="entry name" value="Mopterin_OxRdtase"/>
</dbReference>
<evidence type="ECO:0000259" key="5">
    <source>
        <dbReference type="PROSITE" id="PS51669"/>
    </source>
</evidence>
<evidence type="ECO:0000256" key="2">
    <source>
        <dbReference type="ARBA" id="ARBA00022723"/>
    </source>
</evidence>
<dbReference type="PROSITE" id="PS51669">
    <property type="entry name" value="4FE4S_MOW_BIS_MGD"/>
    <property type="match status" value="1"/>
</dbReference>
<reference evidence="6 7" key="1">
    <citation type="submission" date="2018-06" db="EMBL/GenBank/DDBJ databases">
        <title>Genomic Encyclopedia of Archaeal and Bacterial Type Strains, Phase II (KMG-II): from individual species to whole genera.</title>
        <authorList>
            <person name="Goeker M."/>
        </authorList>
    </citation>
    <scope>NUCLEOTIDE SEQUENCE [LARGE SCALE GENOMIC DNA]</scope>
    <source>
        <strain evidence="6 7">ATCC BAA-1881</strain>
    </source>
</reference>
<sequence length="759" mass="84493">MSVNKDVFQQRNTNTDFQSHGLKDWDAHSRTPETLIPTHCSFCGVQCGMYLKVRQGQVIGVEPRNYAHNRGSLCPKGVVAYQQANHPDRLRYPLIRRGGKGSPLERATWDEALDYIVSRWQDLQGQYGKDAIAIYSGSSMTNEKCYAMGKFARAVLGTRHVDYNGRLCMSSAAVAYAKAFGIDRSPIPMTDIPNADCLVAVGVNMSECFPVMMQWVWRARDRGASLIVLDPRETPLARTADLWLPVRSGTDMVVLNTMLNLLIQDGMIDEEYIRERTVGWEQVRETVAKYTPEEAQRISGVPAERIITAARMYGRAATSLIMHARGIEHSSHGVNTCLACTNLALARGQVGKLGGGTMMVTGQGNGQGGREMGQKANQLPGYRHIDVDEDRRFIAQVWGIPVEEMPWEGAAATEMIHLMAKGDIKSCMIACSNLMVSLPDNQTVKRALQQLDPLIVVDFFMSETAELADVVLPAAVWCEDEGTTTNLEGRVVKINKAVEPLGESKADWEILVELAKRMGKERIFSYRSARDIWNDLRKATKGGSADYSGMSWEKIDEEQGMFWPCPDEGHPGTPRLFTERFGHPDGKARFIAVEYQPPAEEPGEDFPFRLTTGRVVYHYLSGNQTRRLGFLNAQAPEPWVEIHPQAAAKLGIQNHDRVRITSPRGSMELQALVVPTIRPDTLFVPYHYGHAEAINQLTNPAVDPTVKIPEYKACAARIERIDAPEKEGGTGYTVNYNPENMPAMFPYAVGETGNKKIKE</sequence>
<protein>
    <submittedName>
        <fullName evidence="6">Assimilatory nitrate reductase catalytic subunit</fullName>
    </submittedName>
</protein>
<dbReference type="InterPro" id="IPR050123">
    <property type="entry name" value="Prok_molybdopt-oxidoreductase"/>
</dbReference>
<dbReference type="GO" id="GO:0043546">
    <property type="term" value="F:molybdopterin cofactor binding"/>
    <property type="evidence" value="ECO:0007669"/>
    <property type="project" value="InterPro"/>
</dbReference>
<dbReference type="OrthoDB" id="9803192at2"/>
<dbReference type="GO" id="GO:0016020">
    <property type="term" value="C:membrane"/>
    <property type="evidence" value="ECO:0007669"/>
    <property type="project" value="TreeGrafter"/>
</dbReference>
<evidence type="ECO:0000313" key="7">
    <source>
        <dbReference type="Proteomes" id="UP000248806"/>
    </source>
</evidence>
<dbReference type="GO" id="GO:0022904">
    <property type="term" value="P:respiratory electron transport chain"/>
    <property type="evidence" value="ECO:0007669"/>
    <property type="project" value="TreeGrafter"/>
</dbReference>
<dbReference type="Proteomes" id="UP000248806">
    <property type="component" value="Unassembled WGS sequence"/>
</dbReference>
<dbReference type="Gene3D" id="3.40.50.740">
    <property type="match status" value="1"/>
</dbReference>
<dbReference type="InterPro" id="IPR006478">
    <property type="entry name" value="Formate_DH_asu"/>
</dbReference>
<dbReference type="Gene3D" id="2.40.40.20">
    <property type="match status" value="1"/>
</dbReference>
<dbReference type="GO" id="GO:0051539">
    <property type="term" value="F:4 iron, 4 sulfur cluster binding"/>
    <property type="evidence" value="ECO:0007669"/>
    <property type="project" value="UniProtKB-KW"/>
</dbReference>
<dbReference type="SUPFAM" id="SSF50692">
    <property type="entry name" value="ADC-like"/>
    <property type="match status" value="1"/>
</dbReference>
<feature type="domain" description="4Fe-4S Mo/W bis-MGD-type" evidence="5">
    <location>
        <begin position="33"/>
        <end position="88"/>
    </location>
</feature>
<dbReference type="EMBL" id="QKUF01000006">
    <property type="protein sequence ID" value="PZW31268.1"/>
    <property type="molecule type" value="Genomic_DNA"/>
</dbReference>
<dbReference type="CDD" id="cd00508">
    <property type="entry name" value="MopB_CT_Fdh-Nap-like"/>
    <property type="match status" value="1"/>
</dbReference>
<evidence type="ECO:0000256" key="3">
    <source>
        <dbReference type="ARBA" id="ARBA00023004"/>
    </source>
</evidence>
<evidence type="ECO:0000256" key="4">
    <source>
        <dbReference type="ARBA" id="ARBA00023014"/>
    </source>
</evidence>
<accession>A0A326U877</accession>
<dbReference type="SMART" id="SM00926">
    <property type="entry name" value="Molybdop_Fe4S4"/>
    <property type="match status" value="1"/>
</dbReference>
<dbReference type="InterPro" id="IPR006657">
    <property type="entry name" value="MoPterin_dinucl-bd_dom"/>
</dbReference>
<dbReference type="InterPro" id="IPR009010">
    <property type="entry name" value="Asp_de-COase-like_dom_sf"/>
</dbReference>
<dbReference type="Pfam" id="PF04879">
    <property type="entry name" value="Molybdop_Fe4S4"/>
    <property type="match status" value="1"/>
</dbReference>
<dbReference type="Pfam" id="PF00384">
    <property type="entry name" value="Molybdopterin"/>
    <property type="match status" value="1"/>
</dbReference>
<organism evidence="6 7">
    <name type="scientific">Thermosporothrix hazakensis</name>
    <dbReference type="NCBI Taxonomy" id="644383"/>
    <lineage>
        <taxon>Bacteria</taxon>
        <taxon>Bacillati</taxon>
        <taxon>Chloroflexota</taxon>
        <taxon>Ktedonobacteria</taxon>
        <taxon>Ktedonobacterales</taxon>
        <taxon>Thermosporotrichaceae</taxon>
        <taxon>Thermosporothrix</taxon>
    </lineage>
</organism>
<keyword evidence="1" id="KW-0004">4Fe-4S</keyword>
<name>A0A326U877_THEHA</name>
<evidence type="ECO:0000313" key="6">
    <source>
        <dbReference type="EMBL" id="PZW31268.1"/>
    </source>
</evidence>
<gene>
    <name evidence="6" type="ORF">EI42_02365</name>
</gene>
<dbReference type="Pfam" id="PF01568">
    <property type="entry name" value="Molydop_binding"/>
    <property type="match status" value="1"/>
</dbReference>
<dbReference type="GO" id="GO:0015942">
    <property type="term" value="P:formate metabolic process"/>
    <property type="evidence" value="ECO:0007669"/>
    <property type="project" value="InterPro"/>
</dbReference>
<dbReference type="Gene3D" id="2.20.25.90">
    <property type="entry name" value="ADC-like domains"/>
    <property type="match status" value="1"/>
</dbReference>
<dbReference type="GO" id="GO:0003954">
    <property type="term" value="F:NADH dehydrogenase activity"/>
    <property type="evidence" value="ECO:0007669"/>
    <property type="project" value="TreeGrafter"/>
</dbReference>
<dbReference type="RefSeq" id="WP_111322055.1">
    <property type="nucleotide sequence ID" value="NZ_BIFX01000003.1"/>
</dbReference>
<comment type="caution">
    <text evidence="6">The sequence shown here is derived from an EMBL/GenBank/DDBJ whole genome shotgun (WGS) entry which is preliminary data.</text>
</comment>
<keyword evidence="4" id="KW-0411">Iron-sulfur</keyword>
<evidence type="ECO:0000256" key="1">
    <source>
        <dbReference type="ARBA" id="ARBA00022485"/>
    </source>
</evidence>
<dbReference type="PANTHER" id="PTHR43105:SF10">
    <property type="entry name" value="NADH-QUINONE OXIDOREDUCTASE SUBUNIT G"/>
    <property type="match status" value="1"/>
</dbReference>
<dbReference type="PANTHER" id="PTHR43105">
    <property type="entry name" value="RESPIRATORY NITRATE REDUCTASE"/>
    <property type="match status" value="1"/>
</dbReference>
<dbReference type="GO" id="GO:0008863">
    <property type="term" value="F:formate dehydrogenase (NAD+) activity"/>
    <property type="evidence" value="ECO:0007669"/>
    <property type="project" value="InterPro"/>
</dbReference>
<dbReference type="AlphaFoldDB" id="A0A326U877"/>
<dbReference type="InterPro" id="IPR006963">
    <property type="entry name" value="Mopterin_OxRdtase_4Fe-4S_dom"/>
</dbReference>
<dbReference type="Gene3D" id="3.40.228.10">
    <property type="entry name" value="Dimethylsulfoxide Reductase, domain 2"/>
    <property type="match status" value="1"/>
</dbReference>
<keyword evidence="7" id="KW-1185">Reference proteome</keyword>
<keyword evidence="3" id="KW-0408">Iron</keyword>